<name>A0A383S6K1_9ACTN</name>
<evidence type="ECO:0000313" key="3">
    <source>
        <dbReference type="EMBL" id="SYZ33635.1"/>
    </source>
</evidence>
<keyword evidence="4" id="KW-1185">Reference proteome</keyword>
<dbReference type="AlphaFoldDB" id="A0A383S6K1"/>
<evidence type="ECO:0000259" key="2">
    <source>
        <dbReference type="Pfam" id="PF17802"/>
    </source>
</evidence>
<dbReference type="GO" id="GO:0005975">
    <property type="term" value="P:carbohydrate metabolic process"/>
    <property type="evidence" value="ECO:0007669"/>
    <property type="project" value="UniProtKB-ARBA"/>
</dbReference>
<feature type="domain" description="SpaA-like prealbumin fold" evidence="2">
    <location>
        <begin position="682"/>
        <end position="765"/>
    </location>
</feature>
<dbReference type="InterPro" id="IPR041033">
    <property type="entry name" value="SpaA_PFL_dom_1"/>
</dbReference>
<accession>A0A383S6K1</accession>
<dbReference type="Proteomes" id="UP000263928">
    <property type="component" value="Unassembled WGS sequence"/>
</dbReference>
<keyword evidence="1" id="KW-0812">Transmembrane</keyword>
<evidence type="ECO:0000313" key="4">
    <source>
        <dbReference type="Proteomes" id="UP000263928"/>
    </source>
</evidence>
<gene>
    <name evidence="3" type="ORF">PROPAUS_1555</name>
</gene>
<sequence length="841" mass="89121">MRSVISTGKCPCHGVQQGAPALICVLALFLTSFLSLVNAPSAAAAPDVRVNFGSTSSRIRDVYTERSPNDTRFANQHYCLRYSPSTGAPILDATTTTTVTAGNYALFAYGSPINTSCPSGFDPVGQSSVGFMPGDTSAVDVGDVFLVGMMRHHNAPIYTGFGIQTSSGDTHMYGDMDIDLASTLQATFPFELNETLNTCRSTFDAQGNYDASGNGAYAFDQYGNIGPRAVYGQWSGDEWDDEGWVNWPWSSRYHYAYDRDGVLRSFPDEDTEARGAEGAAIYGRDGRSCEDDILSMTSHSSDTAWIDPSTGISYKLVLRGFVNNGRNAVCTTDASSVESRLEDTFVTQENKDTYGCLYGSLEQVRTVTFAKDVTGSSTAQESVEIPEFTYTNVSQNDSMAAQKWGTPSALRPSGWGSDRAAIDSRSYELFAPNNDAAVQENQVGSPPTEDTPGWELSGVTCTQGDGTPLLDKDGNVLDQTDAVNLQTRTLNLDNVGLAQSSAAVTITCTWHNRYMEPTPQLRVEKAFTGSDATAGTPTFNADYTITVTNDGATTQDSGVLVDRPDFAAGLGVNTVWISQDPAELGQDSAVAEDAGDGSYQITQGVSLEPGQSQVFHVRVNVTLDPSASGYAVQNLACSQTESGYEAGHGLFNEVIAEEDKDVDGPENNTACGPVDPDTARRQVTVRKTGIQGSVSGATFAIYAVDPSSPGATPLDEGVTVDPDDGSVFTTAALDLNRDYWLVETQAPAGHERLSKPIGFHLTVDGITLLNPDAFSGTVTVSRTDQGGDVITVNDTAVAVPLPLTGGPGILLYGLAAAALLATGGALAIRQHKTRSGTQVSG</sequence>
<dbReference type="EMBL" id="UNQJ01000010">
    <property type="protein sequence ID" value="SYZ33635.1"/>
    <property type="molecule type" value="Genomic_DNA"/>
</dbReference>
<reference evidence="4" key="1">
    <citation type="submission" date="2018-08" db="EMBL/GenBank/DDBJ databases">
        <authorList>
            <person name="Hornung B."/>
        </authorList>
    </citation>
    <scope>NUCLEOTIDE SEQUENCE [LARGE SCALE GENOMIC DNA]</scope>
</reference>
<keyword evidence="1" id="KW-0472">Membrane</keyword>
<protein>
    <recommendedName>
        <fullName evidence="2">SpaA-like prealbumin fold domain-containing protein</fullName>
    </recommendedName>
</protein>
<dbReference type="Gene3D" id="2.60.40.10">
    <property type="entry name" value="Immunoglobulins"/>
    <property type="match status" value="1"/>
</dbReference>
<dbReference type="InterPro" id="IPR013783">
    <property type="entry name" value="Ig-like_fold"/>
</dbReference>
<organism evidence="3 4">
    <name type="scientific">Propionibacterium australiense</name>
    <dbReference type="NCBI Taxonomy" id="119981"/>
    <lineage>
        <taxon>Bacteria</taxon>
        <taxon>Bacillati</taxon>
        <taxon>Actinomycetota</taxon>
        <taxon>Actinomycetes</taxon>
        <taxon>Propionibacteriales</taxon>
        <taxon>Propionibacteriaceae</taxon>
        <taxon>Propionibacterium</taxon>
    </lineage>
</organism>
<evidence type="ECO:0000256" key="1">
    <source>
        <dbReference type="SAM" id="Phobius"/>
    </source>
</evidence>
<keyword evidence="1" id="KW-1133">Transmembrane helix</keyword>
<feature type="transmembrane region" description="Helical" evidence="1">
    <location>
        <begin position="809"/>
        <end position="828"/>
    </location>
</feature>
<proteinExistence type="predicted"/>
<dbReference type="Pfam" id="PF17802">
    <property type="entry name" value="SpaA"/>
    <property type="match status" value="1"/>
</dbReference>